<evidence type="ECO:0000256" key="3">
    <source>
        <dbReference type="ARBA" id="ARBA00022801"/>
    </source>
</evidence>
<keyword evidence="2" id="KW-0479">Metal-binding</keyword>
<dbReference type="InterPro" id="IPR006879">
    <property type="entry name" value="YdjC-like"/>
</dbReference>
<evidence type="ECO:0000256" key="5">
    <source>
        <dbReference type="ARBA" id="ARBA00023277"/>
    </source>
</evidence>
<dbReference type="GO" id="GO:0046872">
    <property type="term" value="F:metal ion binding"/>
    <property type="evidence" value="ECO:0007669"/>
    <property type="project" value="UniProtKB-KW"/>
</dbReference>
<evidence type="ECO:0000256" key="2">
    <source>
        <dbReference type="ARBA" id="ARBA00022723"/>
    </source>
</evidence>
<dbReference type="Gene3D" id="3.20.20.370">
    <property type="entry name" value="Glycoside hydrolase/deacetylase"/>
    <property type="match status" value="1"/>
</dbReference>
<keyword evidence="7" id="KW-1185">Reference proteome</keyword>
<name>A0A370FFK1_9BURK</name>
<dbReference type="SUPFAM" id="SSF88713">
    <property type="entry name" value="Glycoside hydrolase/deacetylase"/>
    <property type="match status" value="1"/>
</dbReference>
<comment type="caution">
    <text evidence="6">The sequence shown here is derived from an EMBL/GenBank/DDBJ whole genome shotgun (WGS) entry which is preliminary data.</text>
</comment>
<gene>
    <name evidence="6" type="ORF">DFR41_105277</name>
</gene>
<dbReference type="AlphaFoldDB" id="A0A370FFK1"/>
<organism evidence="6 7">
    <name type="scientific">Pseudacidovorax intermedius</name>
    <dbReference type="NCBI Taxonomy" id="433924"/>
    <lineage>
        <taxon>Bacteria</taxon>
        <taxon>Pseudomonadati</taxon>
        <taxon>Pseudomonadota</taxon>
        <taxon>Betaproteobacteria</taxon>
        <taxon>Burkholderiales</taxon>
        <taxon>Comamonadaceae</taxon>
        <taxon>Pseudacidovorax</taxon>
    </lineage>
</organism>
<proteinExistence type="predicted"/>
<evidence type="ECO:0000313" key="6">
    <source>
        <dbReference type="EMBL" id="RDI24362.1"/>
    </source>
</evidence>
<comment type="cofactor">
    <cofactor evidence="1">
        <name>Mg(2+)</name>
        <dbReference type="ChEBI" id="CHEBI:18420"/>
    </cofactor>
</comment>
<keyword evidence="4" id="KW-0460">Magnesium</keyword>
<keyword evidence="5" id="KW-0119">Carbohydrate metabolism</keyword>
<dbReference type="OrthoDB" id="5295855at2"/>
<evidence type="ECO:0000313" key="7">
    <source>
        <dbReference type="Proteomes" id="UP000255265"/>
    </source>
</evidence>
<dbReference type="InterPro" id="IPR011330">
    <property type="entry name" value="Glyco_hydro/deAcase_b/a-brl"/>
</dbReference>
<sequence length="277" mass="30370">MSPPHPVFLRRLCVCADDFGLSQGIDRAILALIDQGVVTATSCMVLRQAWAADAPRLRERAADRVDAGLHLDLTNVDGTAREASLAGLAARSMLMPRGADHWRPLLRQQLDRFEDAMGRPPSHVDGHRHVHQLPGVRETLAELLNQRYGRALPWLRGTRPGPASGAVAFKQQLIHRLGGPGARRLARRRGIPLSHRLLGVYGFDRDVQTYARSLDEWIAQCQDGDVLMCHPAIGATPYDGIAAARQIEFEALSALSPALVEQGWGVRLSPQPVRAGH</sequence>
<evidence type="ECO:0000256" key="4">
    <source>
        <dbReference type="ARBA" id="ARBA00022842"/>
    </source>
</evidence>
<evidence type="ECO:0000256" key="1">
    <source>
        <dbReference type="ARBA" id="ARBA00001946"/>
    </source>
</evidence>
<dbReference type="Proteomes" id="UP000255265">
    <property type="component" value="Unassembled WGS sequence"/>
</dbReference>
<dbReference type="Pfam" id="PF04794">
    <property type="entry name" value="YdjC"/>
    <property type="match status" value="1"/>
</dbReference>
<dbReference type="RefSeq" id="WP_114803320.1">
    <property type="nucleotide sequence ID" value="NZ_QQAV01000005.1"/>
</dbReference>
<dbReference type="PANTHER" id="PTHR31609:SF1">
    <property type="entry name" value="CARBOHYDRATE DEACETYLASE"/>
    <property type="match status" value="1"/>
</dbReference>
<dbReference type="GO" id="GO:0019213">
    <property type="term" value="F:deacetylase activity"/>
    <property type="evidence" value="ECO:0007669"/>
    <property type="project" value="TreeGrafter"/>
</dbReference>
<accession>A0A370FFK1</accession>
<reference evidence="6 7" key="1">
    <citation type="submission" date="2018-07" db="EMBL/GenBank/DDBJ databases">
        <title>Genomic Encyclopedia of Type Strains, Phase IV (KMG-IV): sequencing the most valuable type-strain genomes for metagenomic binning, comparative biology and taxonomic classification.</title>
        <authorList>
            <person name="Goeker M."/>
        </authorList>
    </citation>
    <scope>NUCLEOTIDE SEQUENCE [LARGE SCALE GENOMIC DNA]</scope>
    <source>
        <strain evidence="6 7">DSM 21352</strain>
    </source>
</reference>
<dbReference type="PANTHER" id="PTHR31609">
    <property type="entry name" value="YDJC DEACETYLASE FAMILY MEMBER"/>
    <property type="match status" value="1"/>
</dbReference>
<dbReference type="EMBL" id="QQAV01000005">
    <property type="protein sequence ID" value="RDI24362.1"/>
    <property type="molecule type" value="Genomic_DNA"/>
</dbReference>
<dbReference type="GO" id="GO:0016787">
    <property type="term" value="F:hydrolase activity"/>
    <property type="evidence" value="ECO:0007669"/>
    <property type="project" value="UniProtKB-KW"/>
</dbReference>
<dbReference type="CDD" id="cd10807">
    <property type="entry name" value="YdjC_like_3"/>
    <property type="match status" value="1"/>
</dbReference>
<protein>
    <submittedName>
        <fullName evidence="6">Putative glycoside hydrolase/deacetylase ChbG (UPF0249 family)</fullName>
    </submittedName>
</protein>
<dbReference type="GO" id="GO:0005975">
    <property type="term" value="P:carbohydrate metabolic process"/>
    <property type="evidence" value="ECO:0007669"/>
    <property type="project" value="InterPro"/>
</dbReference>
<keyword evidence="3 6" id="KW-0378">Hydrolase</keyword>